<feature type="transmembrane region" description="Helical" evidence="14">
    <location>
        <begin position="67"/>
        <end position="89"/>
    </location>
</feature>
<dbReference type="OrthoDB" id="9814417at2"/>
<accession>A0A1C2FXU0</accession>
<evidence type="ECO:0000256" key="11">
    <source>
        <dbReference type="ARBA" id="ARBA00040810"/>
    </source>
</evidence>
<evidence type="ECO:0000256" key="2">
    <source>
        <dbReference type="ARBA" id="ARBA00004919"/>
    </source>
</evidence>
<keyword evidence="7 14" id="KW-1133">Transmembrane helix</keyword>
<keyword evidence="8 14" id="KW-0350">Heme biosynthesis</keyword>
<evidence type="ECO:0000256" key="1">
    <source>
        <dbReference type="ARBA" id="ARBA00004651"/>
    </source>
</evidence>
<organism evidence="15 16">
    <name type="scientific">Acidiferrobacter thiooxydans</name>
    <dbReference type="NCBI Taxonomy" id="163359"/>
    <lineage>
        <taxon>Bacteria</taxon>
        <taxon>Pseudomonadati</taxon>
        <taxon>Pseudomonadota</taxon>
        <taxon>Gammaproteobacteria</taxon>
        <taxon>Acidiferrobacterales</taxon>
        <taxon>Acidiferrobacteraceae</taxon>
        <taxon>Acidiferrobacter</taxon>
    </lineage>
</organism>
<dbReference type="NCBIfam" id="NF003349">
    <property type="entry name" value="PRK04375.1-2"/>
    <property type="match status" value="1"/>
</dbReference>
<dbReference type="RefSeq" id="WP_065972087.1">
    <property type="nucleotide sequence ID" value="NZ_CP080624.1"/>
</dbReference>
<comment type="miscellaneous">
    <text evidence="14">Carbon 2 of the heme B porphyrin ring is defined according to the Fischer nomenclature.</text>
</comment>
<comment type="pathway">
    <text evidence="2 14">Porphyrin-containing compound metabolism; heme O biosynthesis; heme O from protoheme: step 1/1.</text>
</comment>
<evidence type="ECO:0000256" key="8">
    <source>
        <dbReference type="ARBA" id="ARBA00023133"/>
    </source>
</evidence>
<dbReference type="PANTHER" id="PTHR43448">
    <property type="entry name" value="PROTOHEME IX FARNESYLTRANSFERASE, MITOCHONDRIAL"/>
    <property type="match status" value="1"/>
</dbReference>
<evidence type="ECO:0000256" key="7">
    <source>
        <dbReference type="ARBA" id="ARBA00022989"/>
    </source>
</evidence>
<keyword evidence="9 14" id="KW-0472">Membrane</keyword>
<evidence type="ECO:0000313" key="15">
    <source>
        <dbReference type="EMBL" id="RCN59178.1"/>
    </source>
</evidence>
<feature type="transmembrane region" description="Helical" evidence="14">
    <location>
        <begin position="261"/>
        <end position="281"/>
    </location>
</feature>
<evidence type="ECO:0000256" key="3">
    <source>
        <dbReference type="ARBA" id="ARBA00012292"/>
    </source>
</evidence>
<evidence type="ECO:0000256" key="12">
    <source>
        <dbReference type="ARBA" id="ARBA00042475"/>
    </source>
</evidence>
<evidence type="ECO:0000256" key="14">
    <source>
        <dbReference type="HAMAP-Rule" id="MF_00154"/>
    </source>
</evidence>
<evidence type="ECO:0000256" key="9">
    <source>
        <dbReference type="ARBA" id="ARBA00023136"/>
    </source>
</evidence>
<evidence type="ECO:0000256" key="5">
    <source>
        <dbReference type="ARBA" id="ARBA00022679"/>
    </source>
</evidence>
<comment type="function">
    <text evidence="14">Converts heme B (protoheme IX) to heme O by substitution of the vinyl group on carbon 2 of heme B porphyrin ring with a hydroxyethyl farnesyl side group.</text>
</comment>
<dbReference type="Gene3D" id="1.10.357.140">
    <property type="entry name" value="UbiA prenyltransferase"/>
    <property type="match status" value="1"/>
</dbReference>
<feature type="transmembrane region" description="Helical" evidence="14">
    <location>
        <begin position="164"/>
        <end position="183"/>
    </location>
</feature>
<sequence>MSDERVLAGSWRSRVLVQSRSLGLDFAVVQSYCELTKPRVVSLLIFTAMVGMLLASPARMADIHWTVIFWANVGIAFASGAAAAINHVVDRQIDGQMRRTHARPLPNDAISVTGALVFATVLMALSVLVLTVFVNELTAILTMAGLVGYAGIYTGFLKRRTPQNIVLGGAAGAIPPVLGWAAVTGHAPLASWVLFLIIFLWTPAHFWPLAIYRRDDYARVGIPMMPVTRGIRHTSWLILGYTVATVFATQVPYMIGMAGKPYIISADILGIGFLYHALRLIYAPDRHNPMRMFGYSIAYLTILFAALLVDHYMVGL</sequence>
<dbReference type="HAMAP" id="MF_00154">
    <property type="entry name" value="CyoE_CtaB"/>
    <property type="match status" value="1"/>
</dbReference>
<dbReference type="AlphaFoldDB" id="A0A1C2FXU0"/>
<dbReference type="NCBIfam" id="TIGR01473">
    <property type="entry name" value="cyoE_ctaB"/>
    <property type="match status" value="1"/>
</dbReference>
<dbReference type="PANTHER" id="PTHR43448:SF7">
    <property type="entry name" value="4-HYDROXYBENZOATE SOLANESYLTRANSFERASE"/>
    <property type="match status" value="1"/>
</dbReference>
<evidence type="ECO:0000256" key="4">
    <source>
        <dbReference type="ARBA" id="ARBA00022475"/>
    </source>
</evidence>
<dbReference type="InterPro" id="IPR000537">
    <property type="entry name" value="UbiA_prenyltransferase"/>
</dbReference>
<keyword evidence="5 14" id="KW-0808">Transferase</keyword>
<comment type="similarity">
    <text evidence="14">Belongs to the UbiA prenyltransferase family. Protoheme IX farnesyltransferase subfamily.</text>
</comment>
<comment type="subcellular location">
    <subcellularLocation>
        <location evidence="1 14">Cell membrane</location>
        <topology evidence="1 14">Multi-pass membrane protein</topology>
    </subcellularLocation>
</comment>
<dbReference type="GO" id="GO:0008495">
    <property type="term" value="F:protoheme IX farnesyltransferase activity"/>
    <property type="evidence" value="ECO:0007669"/>
    <property type="project" value="UniProtKB-UniRule"/>
</dbReference>
<dbReference type="Proteomes" id="UP000253250">
    <property type="component" value="Unassembled WGS sequence"/>
</dbReference>
<comment type="catalytic activity">
    <reaction evidence="13 14">
        <text>heme b + (2E,6E)-farnesyl diphosphate + H2O = Fe(II)-heme o + diphosphate</text>
        <dbReference type="Rhea" id="RHEA:28070"/>
        <dbReference type="ChEBI" id="CHEBI:15377"/>
        <dbReference type="ChEBI" id="CHEBI:33019"/>
        <dbReference type="ChEBI" id="CHEBI:60344"/>
        <dbReference type="ChEBI" id="CHEBI:60530"/>
        <dbReference type="ChEBI" id="CHEBI:175763"/>
        <dbReference type="EC" id="2.5.1.141"/>
    </reaction>
</comment>
<keyword evidence="6 14" id="KW-0812">Transmembrane</keyword>
<feature type="transmembrane region" description="Helical" evidence="14">
    <location>
        <begin position="189"/>
        <end position="212"/>
    </location>
</feature>
<comment type="caution">
    <text evidence="15">The sequence shown here is derived from an EMBL/GenBank/DDBJ whole genome shotgun (WGS) entry which is preliminary data.</text>
</comment>
<evidence type="ECO:0000313" key="16">
    <source>
        <dbReference type="Proteomes" id="UP000253250"/>
    </source>
</evidence>
<feature type="transmembrane region" description="Helical" evidence="14">
    <location>
        <begin position="40"/>
        <end position="61"/>
    </location>
</feature>
<dbReference type="InterPro" id="IPR006369">
    <property type="entry name" value="Protohaem_IX_farnesylTrfase"/>
</dbReference>
<dbReference type="GO" id="GO:0005886">
    <property type="term" value="C:plasma membrane"/>
    <property type="evidence" value="ECO:0007669"/>
    <property type="project" value="UniProtKB-SubCell"/>
</dbReference>
<feature type="transmembrane region" description="Helical" evidence="14">
    <location>
        <begin position="293"/>
        <end position="314"/>
    </location>
</feature>
<feature type="transmembrane region" description="Helical" evidence="14">
    <location>
        <begin position="139"/>
        <end position="157"/>
    </location>
</feature>
<dbReference type="UniPathway" id="UPA00834">
    <property type="reaction ID" value="UER00712"/>
</dbReference>
<dbReference type="Pfam" id="PF01040">
    <property type="entry name" value="UbiA"/>
    <property type="match status" value="1"/>
</dbReference>
<keyword evidence="16" id="KW-1185">Reference proteome</keyword>
<gene>
    <name evidence="14" type="primary">cyoE</name>
    <name evidence="15" type="ORF">C4900_05515</name>
</gene>
<name>A0A1C2FXU0_9GAMM</name>
<dbReference type="STRING" id="163359.A9R16_04310"/>
<dbReference type="EC" id="2.5.1.141" evidence="3 14"/>
<evidence type="ECO:0000256" key="13">
    <source>
        <dbReference type="ARBA" id="ARBA00047690"/>
    </source>
</evidence>
<protein>
    <recommendedName>
        <fullName evidence="11 14">Protoheme IX farnesyltransferase</fullName>
        <ecNumber evidence="3 14">2.5.1.141</ecNumber>
    </recommendedName>
    <alternativeName>
        <fullName evidence="12 14">Heme B farnesyltransferase</fullName>
    </alternativeName>
    <alternativeName>
        <fullName evidence="10 14">Heme O synthase</fullName>
    </alternativeName>
</protein>
<dbReference type="FunFam" id="1.10.357.140:FF:000001">
    <property type="entry name" value="Protoheme IX farnesyltransferase"/>
    <property type="match status" value="1"/>
</dbReference>
<dbReference type="GO" id="GO:0048034">
    <property type="term" value="P:heme O biosynthetic process"/>
    <property type="evidence" value="ECO:0007669"/>
    <property type="project" value="UniProtKB-UniRule"/>
</dbReference>
<proteinExistence type="inferred from homology"/>
<dbReference type="CDD" id="cd13957">
    <property type="entry name" value="PT_UbiA_Cox10"/>
    <property type="match status" value="1"/>
</dbReference>
<feature type="transmembrane region" description="Helical" evidence="14">
    <location>
        <begin position="110"/>
        <end position="133"/>
    </location>
</feature>
<evidence type="ECO:0000256" key="10">
    <source>
        <dbReference type="ARBA" id="ARBA00030253"/>
    </source>
</evidence>
<dbReference type="EMBL" id="PSYR01000001">
    <property type="protein sequence ID" value="RCN59178.1"/>
    <property type="molecule type" value="Genomic_DNA"/>
</dbReference>
<dbReference type="InterPro" id="IPR044878">
    <property type="entry name" value="UbiA_sf"/>
</dbReference>
<evidence type="ECO:0000256" key="6">
    <source>
        <dbReference type="ARBA" id="ARBA00022692"/>
    </source>
</evidence>
<reference evidence="15 16" key="1">
    <citation type="submission" date="2018-02" db="EMBL/GenBank/DDBJ databases">
        <title>Insights into the biology of acidophilic members of the Acidiferrobacteraceae family derived from comparative genomic analyses.</title>
        <authorList>
            <person name="Issotta F."/>
            <person name="Thyssen C."/>
            <person name="Mena C."/>
            <person name="Moya A."/>
            <person name="Bellenberg S."/>
            <person name="Sproer C."/>
            <person name="Covarrubias P.C."/>
            <person name="Sand W."/>
            <person name="Quatrini R."/>
            <person name="Vera M."/>
        </authorList>
    </citation>
    <scope>NUCLEOTIDE SEQUENCE [LARGE SCALE GENOMIC DNA]</scope>
    <source>
        <strain evidence="16">m-1</strain>
    </source>
</reference>
<feature type="transmembrane region" description="Helical" evidence="14">
    <location>
        <begin position="233"/>
        <end position="255"/>
    </location>
</feature>
<keyword evidence="4 14" id="KW-1003">Cell membrane</keyword>